<accession>A0A317UVM2</accession>
<dbReference type="OrthoDB" id="4379079at2759"/>
<dbReference type="AlphaFoldDB" id="A0A317UVM2"/>
<protein>
    <submittedName>
        <fullName evidence="1">Uncharacterized protein</fullName>
    </submittedName>
</protein>
<organism evidence="1 2">
    <name type="scientific">Aspergillus eucalypticola (strain CBS 122712 / IBT 29274)</name>
    <dbReference type="NCBI Taxonomy" id="1448314"/>
    <lineage>
        <taxon>Eukaryota</taxon>
        <taxon>Fungi</taxon>
        <taxon>Dikarya</taxon>
        <taxon>Ascomycota</taxon>
        <taxon>Pezizomycotina</taxon>
        <taxon>Eurotiomycetes</taxon>
        <taxon>Eurotiomycetidae</taxon>
        <taxon>Eurotiales</taxon>
        <taxon>Aspergillaceae</taxon>
        <taxon>Aspergillus</taxon>
        <taxon>Aspergillus subgen. Circumdati</taxon>
    </lineage>
</organism>
<dbReference type="EMBL" id="MSFU01000027">
    <property type="protein sequence ID" value="PWY65491.1"/>
    <property type="molecule type" value="Genomic_DNA"/>
</dbReference>
<dbReference type="VEuPathDB" id="FungiDB:BO83DRAFT_381430"/>
<dbReference type="RefSeq" id="XP_025384546.1">
    <property type="nucleotide sequence ID" value="XM_025531986.1"/>
</dbReference>
<dbReference type="Proteomes" id="UP000246171">
    <property type="component" value="Unassembled WGS sequence"/>
</dbReference>
<evidence type="ECO:0000313" key="1">
    <source>
        <dbReference type="EMBL" id="PWY65491.1"/>
    </source>
</evidence>
<dbReference type="GeneID" id="37053948"/>
<keyword evidence="2" id="KW-1185">Reference proteome</keyword>
<proteinExistence type="predicted"/>
<name>A0A317UVM2_ASPEC</name>
<comment type="caution">
    <text evidence="1">The sequence shown here is derived from an EMBL/GenBank/DDBJ whole genome shotgun (WGS) entry which is preliminary data.</text>
</comment>
<evidence type="ECO:0000313" key="2">
    <source>
        <dbReference type="Proteomes" id="UP000246171"/>
    </source>
</evidence>
<reference evidence="1" key="1">
    <citation type="submission" date="2016-12" db="EMBL/GenBank/DDBJ databases">
        <title>The genomes of Aspergillus section Nigri reveals drivers in fungal speciation.</title>
        <authorList>
            <consortium name="DOE Joint Genome Institute"/>
            <person name="Vesth T.C."/>
            <person name="Nybo J."/>
            <person name="Theobald S."/>
            <person name="Brandl J."/>
            <person name="Frisvad J.C."/>
            <person name="Nielsen K.F."/>
            <person name="Lyhne E.K."/>
            <person name="Kogle M.E."/>
            <person name="Kuo A."/>
            <person name="Riley R."/>
            <person name="Clum A."/>
            <person name="Nolan M."/>
            <person name="Lipzen A."/>
            <person name="Salamov A."/>
            <person name="Henrissat B."/>
            <person name="Wiebenga A."/>
            <person name="De vries R.P."/>
            <person name="Grigoriev I.V."/>
            <person name="Mortensen U.H."/>
            <person name="Andersen M.R."/>
            <person name="Baker S.E."/>
        </authorList>
    </citation>
    <scope>NUCLEOTIDE SEQUENCE</scope>
    <source>
        <strain evidence="1">CBS 122712</strain>
    </source>
</reference>
<gene>
    <name evidence="1" type="ORF">BO83DRAFT_381430</name>
</gene>
<sequence>MRVLVQTLTHLVPSDNLIANSEPYGDSVFSMLDRTYNHVWDYPFEPGLQRW</sequence>